<keyword evidence="2" id="KW-0472">Membrane</keyword>
<protein>
    <recommendedName>
        <fullName evidence="5">Tat pathway signal sequence domain protein</fullName>
    </recommendedName>
</protein>
<name>A0AAW9WFL2_9FIRM</name>
<gene>
    <name evidence="3" type="ORF">GNE07_11895</name>
</gene>
<feature type="transmembrane region" description="Helical" evidence="2">
    <location>
        <begin position="414"/>
        <end position="436"/>
    </location>
</feature>
<feature type="transmembrane region" description="Helical" evidence="2">
    <location>
        <begin position="381"/>
        <end position="402"/>
    </location>
</feature>
<evidence type="ECO:0008006" key="5">
    <source>
        <dbReference type="Google" id="ProtNLM"/>
    </source>
</evidence>
<feature type="transmembrane region" description="Helical" evidence="2">
    <location>
        <begin position="235"/>
        <end position="256"/>
    </location>
</feature>
<feature type="compositionally biased region" description="Basic and acidic residues" evidence="1">
    <location>
        <begin position="111"/>
        <end position="122"/>
    </location>
</feature>
<evidence type="ECO:0000313" key="4">
    <source>
        <dbReference type="Proteomes" id="UP000434223"/>
    </source>
</evidence>
<reference evidence="3 4" key="1">
    <citation type="submission" date="2019-09" db="EMBL/GenBank/DDBJ databases">
        <title>Draft genome sequencing of Hungatella hathewayi 123Y-2.</title>
        <authorList>
            <person name="Lv Q."/>
            <person name="Li S."/>
        </authorList>
    </citation>
    <scope>NUCLEOTIDE SEQUENCE [LARGE SCALE GENOMIC DNA]</scope>
    <source>
        <strain evidence="3 4">123Y-2</strain>
    </source>
</reference>
<keyword evidence="2" id="KW-0812">Transmembrane</keyword>
<dbReference type="RefSeq" id="WP_055652082.1">
    <property type="nucleotide sequence ID" value="NZ_CZAZ01000045.1"/>
</dbReference>
<organism evidence="3 4">
    <name type="scientific">Hungatella hathewayi</name>
    <dbReference type="NCBI Taxonomy" id="154046"/>
    <lineage>
        <taxon>Bacteria</taxon>
        <taxon>Bacillati</taxon>
        <taxon>Bacillota</taxon>
        <taxon>Clostridia</taxon>
        <taxon>Lachnospirales</taxon>
        <taxon>Lachnospiraceae</taxon>
        <taxon>Hungatella</taxon>
    </lineage>
</organism>
<feature type="transmembrane region" description="Helical" evidence="2">
    <location>
        <begin position="199"/>
        <end position="220"/>
    </location>
</feature>
<proteinExistence type="predicted"/>
<accession>A0AAW9WFL2</accession>
<feature type="transmembrane region" description="Helical" evidence="2">
    <location>
        <begin position="456"/>
        <end position="478"/>
    </location>
</feature>
<evidence type="ECO:0000313" key="3">
    <source>
        <dbReference type="EMBL" id="MUB63757.1"/>
    </source>
</evidence>
<keyword evidence="2" id="KW-1133">Transmembrane helix</keyword>
<dbReference type="Proteomes" id="UP000434223">
    <property type="component" value="Unassembled WGS sequence"/>
</dbReference>
<comment type="caution">
    <text evidence="3">The sequence shown here is derived from an EMBL/GenBank/DDBJ whole genome shotgun (WGS) entry which is preliminary data.</text>
</comment>
<sequence length="488" mass="54347">MRIGTAIKRNIKLYFPGVIIVIFSLAFPHVCHAGGLNAGEQSVVAAASGTFEWEGHTYRAKQNYIDSLIAYLSGDDVDLGEADCRTAIQKMYENVGRGVSEGYLELIDGRSEQDSKESKVAPEKGNAANQSAETEYEGHAAPVQLDGQDPVETEAAVWPVYRRYSETMRETYLLLKKPVIQQEQNYGKWWSIPYAGMEIIIFAVCVFLLLSLLTAGAGLWRKHRRFQLSKRMKRFLFAVSSFCWIVIMGIPAAFLAGMQKDSAVKLLGKTHFYENIYMAVQADIEEIALLADIPQLSEEDETLYGKVMIQARRQTIDALNQKNSTSDYSVLLNGVEGAVREKKGEEAASIVTACLKRRYENLLVWDGVMWWLQETGRFNGFIRSVSLPVAVILLLTNGLLILSRSRKYRGIRTCAYSLVCSALLLLLASASLWLWIRFGTLAGKPAASDEFTCLYLQNLALLGMVTGGMAGCISMGILEAARYMKRSK</sequence>
<feature type="region of interest" description="Disordered" evidence="1">
    <location>
        <begin position="111"/>
        <end position="141"/>
    </location>
</feature>
<dbReference type="AlphaFoldDB" id="A0AAW9WFL2"/>
<evidence type="ECO:0000256" key="2">
    <source>
        <dbReference type="SAM" id="Phobius"/>
    </source>
</evidence>
<dbReference type="EMBL" id="WNME01000006">
    <property type="protein sequence ID" value="MUB63757.1"/>
    <property type="molecule type" value="Genomic_DNA"/>
</dbReference>
<evidence type="ECO:0000256" key="1">
    <source>
        <dbReference type="SAM" id="MobiDB-lite"/>
    </source>
</evidence>
<feature type="transmembrane region" description="Helical" evidence="2">
    <location>
        <begin position="12"/>
        <end position="30"/>
    </location>
</feature>